<feature type="domain" description="SRCR" evidence="8">
    <location>
        <begin position="313"/>
        <end position="413"/>
    </location>
</feature>
<dbReference type="InterPro" id="IPR042235">
    <property type="entry name" value="ZP-C_dom"/>
</dbReference>
<evidence type="ECO:0000256" key="5">
    <source>
        <dbReference type="ARBA" id="ARBA00023180"/>
    </source>
</evidence>
<evidence type="ECO:0000259" key="9">
    <source>
        <dbReference type="PROSITE" id="PS51034"/>
    </source>
</evidence>
<keyword evidence="3" id="KW-0677">Repeat</keyword>
<evidence type="ECO:0000259" key="8">
    <source>
        <dbReference type="PROSITE" id="PS50287"/>
    </source>
</evidence>
<keyword evidence="2 7" id="KW-0732">Signal</keyword>
<evidence type="ECO:0000256" key="2">
    <source>
        <dbReference type="ARBA" id="ARBA00022729"/>
    </source>
</evidence>
<reference evidence="10 11" key="1">
    <citation type="submission" date="2019-01" db="EMBL/GenBank/DDBJ databases">
        <title>A chromosome-scale genome assembly of the yellow perch, Perca flavescens.</title>
        <authorList>
            <person name="Feron R."/>
            <person name="Morvezen R."/>
            <person name="Bestin A."/>
            <person name="Haffray P."/>
            <person name="Klopp C."/>
            <person name="Zahm M."/>
            <person name="Cabau C."/>
            <person name="Roques C."/>
            <person name="Donnadieu C."/>
            <person name="Bouchez O."/>
            <person name="Christie M."/>
            <person name="Larson W."/>
            <person name="Guiguen Y."/>
        </authorList>
    </citation>
    <scope>NUCLEOTIDE SEQUENCE [LARGE SCALE GENOMIC DNA]</scope>
    <source>
        <strain evidence="10">YP-PL-M2</strain>
        <tissue evidence="10">Blood</tissue>
    </source>
</reference>
<dbReference type="Pfam" id="PF07645">
    <property type="entry name" value="EGF_CA"/>
    <property type="match status" value="1"/>
</dbReference>
<feature type="disulfide bond" evidence="6">
    <location>
        <begin position="382"/>
        <end position="392"/>
    </location>
</feature>
<dbReference type="SMART" id="SM00202">
    <property type="entry name" value="SR"/>
    <property type="match status" value="1"/>
</dbReference>
<name>A0A484CRW2_PERFV</name>
<dbReference type="Gene3D" id="2.10.25.10">
    <property type="entry name" value="Laminin"/>
    <property type="match status" value="1"/>
</dbReference>
<dbReference type="InterPro" id="IPR049883">
    <property type="entry name" value="NOTCH1_EGF-like"/>
</dbReference>
<proteinExistence type="predicted"/>
<feature type="chain" id="PRO_5019745902" description="ZP domain-containing protein" evidence="7">
    <location>
        <begin position="16"/>
        <end position="697"/>
    </location>
</feature>
<dbReference type="Pfam" id="PF00100">
    <property type="entry name" value="Zona_pellucida"/>
    <property type="match status" value="1"/>
</dbReference>
<evidence type="ECO:0000256" key="4">
    <source>
        <dbReference type="ARBA" id="ARBA00023157"/>
    </source>
</evidence>
<dbReference type="Gene3D" id="2.60.40.3210">
    <property type="entry name" value="Zona pellucida, ZP-N domain"/>
    <property type="match status" value="1"/>
</dbReference>
<dbReference type="EMBL" id="SCKG01000012">
    <property type="protein sequence ID" value="TDH06411.1"/>
    <property type="molecule type" value="Genomic_DNA"/>
</dbReference>
<dbReference type="FunFam" id="3.10.250.10:FF:000006">
    <property type="entry name" value="neurotrypsin isoform X2"/>
    <property type="match status" value="1"/>
</dbReference>
<evidence type="ECO:0000256" key="1">
    <source>
        <dbReference type="ARBA" id="ARBA00022536"/>
    </source>
</evidence>
<dbReference type="PROSITE" id="PS51034">
    <property type="entry name" value="ZP_2"/>
    <property type="match status" value="1"/>
</dbReference>
<keyword evidence="11" id="KW-1185">Reference proteome</keyword>
<dbReference type="PROSITE" id="PS50287">
    <property type="entry name" value="SRCR_2"/>
    <property type="match status" value="1"/>
</dbReference>
<dbReference type="AlphaFoldDB" id="A0A484CRW2"/>
<protein>
    <recommendedName>
        <fullName evidence="12">ZP domain-containing protein</fullName>
    </recommendedName>
</protein>
<dbReference type="Pfam" id="PF00530">
    <property type="entry name" value="SRCR"/>
    <property type="match status" value="1"/>
</dbReference>
<dbReference type="PANTHER" id="PTHR14002:SF1">
    <property type="entry name" value="ENDOGLIN"/>
    <property type="match status" value="1"/>
</dbReference>
<keyword evidence="1" id="KW-0245">EGF-like domain</keyword>
<evidence type="ECO:0000313" key="10">
    <source>
        <dbReference type="EMBL" id="TDH06411.1"/>
    </source>
</evidence>
<feature type="disulfide bond" evidence="6">
    <location>
        <begin position="338"/>
        <end position="402"/>
    </location>
</feature>
<dbReference type="PANTHER" id="PTHR14002">
    <property type="entry name" value="ENDOGLIN/TGF-BETA RECEPTOR TYPE III"/>
    <property type="match status" value="1"/>
</dbReference>
<dbReference type="Pfam" id="PF23283">
    <property type="entry name" value="D8C_UMOD"/>
    <property type="match status" value="1"/>
</dbReference>
<dbReference type="Gene3D" id="3.10.250.10">
    <property type="entry name" value="SRCR-like domain"/>
    <property type="match status" value="1"/>
</dbReference>
<dbReference type="PRINTS" id="PR00023">
    <property type="entry name" value="ZPELLUCIDA"/>
</dbReference>
<dbReference type="PROSITE" id="PS01187">
    <property type="entry name" value="EGF_CA"/>
    <property type="match status" value="1"/>
</dbReference>
<dbReference type="GO" id="GO:0005509">
    <property type="term" value="F:calcium ion binding"/>
    <property type="evidence" value="ECO:0007669"/>
    <property type="project" value="InterPro"/>
</dbReference>
<dbReference type="SUPFAM" id="SSF56487">
    <property type="entry name" value="SRCR-like"/>
    <property type="match status" value="1"/>
</dbReference>
<dbReference type="GO" id="GO:0032502">
    <property type="term" value="P:developmental process"/>
    <property type="evidence" value="ECO:0007669"/>
    <property type="project" value="UniProtKB-ARBA"/>
</dbReference>
<evidence type="ECO:0000256" key="6">
    <source>
        <dbReference type="PROSITE-ProRule" id="PRU00196"/>
    </source>
</evidence>
<dbReference type="Gene3D" id="2.60.40.4100">
    <property type="entry name" value="Zona pellucida, ZP-C domain"/>
    <property type="match status" value="1"/>
</dbReference>
<dbReference type="CDD" id="cd00054">
    <property type="entry name" value="EGF_CA"/>
    <property type="match status" value="1"/>
</dbReference>
<dbReference type="SUPFAM" id="SSF57196">
    <property type="entry name" value="EGF/Laminin"/>
    <property type="match status" value="1"/>
</dbReference>
<dbReference type="InterPro" id="IPR048290">
    <property type="entry name" value="ZP_chr"/>
</dbReference>
<dbReference type="InterPro" id="IPR001190">
    <property type="entry name" value="SRCR"/>
</dbReference>
<dbReference type="InterPro" id="IPR036772">
    <property type="entry name" value="SRCR-like_dom_sf"/>
</dbReference>
<gene>
    <name evidence="10" type="ORF">EPR50_G00132870</name>
</gene>
<keyword evidence="4 6" id="KW-1015">Disulfide bond</keyword>
<feature type="signal peptide" evidence="7">
    <location>
        <begin position="1"/>
        <end position="15"/>
    </location>
</feature>
<dbReference type="InterPro" id="IPR001507">
    <property type="entry name" value="ZP_dom"/>
</dbReference>
<dbReference type="InterPro" id="IPR057774">
    <property type="entry name" value="D8C_UMOD/GP2/OIT3-like"/>
</dbReference>
<sequence>MFIGLLLLLMAACSAQSTGSVATSCEACHSLARCHASLHDNSVETVGVSCRCEDGAVGDGFTCYNKTTCNDDCCGQGFRWSPLQGCVDIDECSLPNPSCGPGQLCENTRGSFSCLVTPNVQRQNETTSRSVMFACGGTQCPFGQSCLQVNGTSQCIDPCQHYTPLQDAWRATDFRVDPESVACDSRTDWQGWYRLFIGNSSVRMPERCIESHMCGTDAPLWLRSSHPLEFEGIVRAEVCGSWEGGCCQFHSNFIHVKACPRNYYVYKFVSPNLCRLAYCADVNTMVCNTCAEGETCVSDDKINWRCGQPAPRLRLVNGNTPCNGRVEILHNNQWGTVCDDLWDINDAKVVCRQLRCGPVQSATVSASFGQGTGPIWMDNVACKGNESLLSECEHTGFGTHNCNHGEDAGVICSDDLSGFPEPELVCGQDHLRLTVQKRLLEERGLNPSSAHMIDPRCHQQVDQQEVMWYLVQRRKGICGNVVETNGSHITYSNILFVYPSDGSNDLLYAPMSIPFSCVFPLDDITSLEAAIRYQLPRSVGLVRSGDPTRAQMTLYERPDYSKPFPAGPVSLPLGAALHVGVSVENYDNNSFGLLLEHCYITNSPNANDPARYVLIQNRCPVDPRHVKVAESGVSQRARFSALLFLYHGTFEDVYLHCRISLCDRDRGPCSPNCSRRRARSATAANQLPVTVGPISWS</sequence>
<dbReference type="InterPro" id="IPR055355">
    <property type="entry name" value="ZP-C"/>
</dbReference>
<feature type="disulfide bond" evidence="6">
    <location>
        <begin position="351"/>
        <end position="412"/>
    </location>
</feature>
<evidence type="ECO:0000256" key="7">
    <source>
        <dbReference type="SAM" id="SignalP"/>
    </source>
</evidence>
<evidence type="ECO:0008006" key="12">
    <source>
        <dbReference type="Google" id="ProtNLM"/>
    </source>
</evidence>
<feature type="domain" description="ZP" evidence="9">
    <location>
        <begin position="425"/>
        <end position="680"/>
    </location>
</feature>
<dbReference type="PRINTS" id="PR00258">
    <property type="entry name" value="SPERACTRCPTR"/>
</dbReference>
<keyword evidence="5" id="KW-0325">Glycoprotein</keyword>
<organism evidence="10 11">
    <name type="scientific">Perca flavescens</name>
    <name type="common">American yellow perch</name>
    <name type="synonym">Morone flavescens</name>
    <dbReference type="NCBI Taxonomy" id="8167"/>
    <lineage>
        <taxon>Eukaryota</taxon>
        <taxon>Metazoa</taxon>
        <taxon>Chordata</taxon>
        <taxon>Craniata</taxon>
        <taxon>Vertebrata</taxon>
        <taxon>Euteleostomi</taxon>
        <taxon>Actinopterygii</taxon>
        <taxon>Neopterygii</taxon>
        <taxon>Teleostei</taxon>
        <taxon>Neoteleostei</taxon>
        <taxon>Acanthomorphata</taxon>
        <taxon>Eupercaria</taxon>
        <taxon>Perciformes</taxon>
        <taxon>Percoidei</taxon>
        <taxon>Percidae</taxon>
        <taxon>Percinae</taxon>
        <taxon>Perca</taxon>
    </lineage>
</organism>
<evidence type="ECO:0000313" key="11">
    <source>
        <dbReference type="Proteomes" id="UP000295070"/>
    </source>
</evidence>
<dbReference type="Proteomes" id="UP000295070">
    <property type="component" value="Chromosome 12"/>
</dbReference>
<dbReference type="GO" id="GO:0016020">
    <property type="term" value="C:membrane"/>
    <property type="evidence" value="ECO:0007669"/>
    <property type="project" value="InterPro"/>
</dbReference>
<evidence type="ECO:0000256" key="3">
    <source>
        <dbReference type="ARBA" id="ARBA00022737"/>
    </source>
</evidence>
<dbReference type="STRING" id="8167.A0A484CRW2"/>
<dbReference type="InterPro" id="IPR018097">
    <property type="entry name" value="EGF_Ca-bd_CS"/>
</dbReference>
<comment type="caution">
    <text evidence="10">The sequence shown here is derived from an EMBL/GenBank/DDBJ whole genome shotgun (WGS) entry which is preliminary data.</text>
</comment>
<accession>A0A484CRW2</accession>
<dbReference type="SMART" id="SM00241">
    <property type="entry name" value="ZP"/>
    <property type="match status" value="1"/>
</dbReference>